<organism evidence="2">
    <name type="scientific">Tanacetum cinerariifolium</name>
    <name type="common">Dalmatian daisy</name>
    <name type="synonym">Chrysanthemum cinerariifolium</name>
    <dbReference type="NCBI Taxonomy" id="118510"/>
    <lineage>
        <taxon>Eukaryota</taxon>
        <taxon>Viridiplantae</taxon>
        <taxon>Streptophyta</taxon>
        <taxon>Embryophyta</taxon>
        <taxon>Tracheophyta</taxon>
        <taxon>Spermatophyta</taxon>
        <taxon>Magnoliopsida</taxon>
        <taxon>eudicotyledons</taxon>
        <taxon>Gunneridae</taxon>
        <taxon>Pentapetalae</taxon>
        <taxon>asterids</taxon>
        <taxon>campanulids</taxon>
        <taxon>Asterales</taxon>
        <taxon>Asteraceae</taxon>
        <taxon>Asteroideae</taxon>
        <taxon>Anthemideae</taxon>
        <taxon>Anthemidinae</taxon>
        <taxon>Tanacetum</taxon>
    </lineage>
</organism>
<accession>A0A6L2KSI7</accession>
<comment type="caution">
    <text evidence="2">The sequence shown here is derived from an EMBL/GenBank/DDBJ whole genome shotgun (WGS) entry which is preliminary data.</text>
</comment>
<evidence type="ECO:0000256" key="1">
    <source>
        <dbReference type="SAM" id="MobiDB-lite"/>
    </source>
</evidence>
<feature type="compositionally biased region" description="Basic and acidic residues" evidence="1">
    <location>
        <begin position="30"/>
        <end position="42"/>
    </location>
</feature>
<gene>
    <name evidence="2" type="ORF">Tci_024406</name>
</gene>
<protein>
    <submittedName>
        <fullName evidence="2">Reverse transcriptase zinc-binding domain-containing protein</fullName>
    </submittedName>
</protein>
<keyword evidence="2" id="KW-0808">Transferase</keyword>
<evidence type="ECO:0000313" key="2">
    <source>
        <dbReference type="EMBL" id="GEU52428.1"/>
    </source>
</evidence>
<proteinExistence type="predicted"/>
<dbReference type="EMBL" id="BKCJ010003014">
    <property type="protein sequence ID" value="GEU52428.1"/>
    <property type="molecule type" value="Genomic_DNA"/>
</dbReference>
<sequence>MDNNETECSPSEVCLSDSDNALLIPTPWSDESKNEKGKKGMDDHMPDEIDGAKCEQLPNHVVKKDNLENLVCMQVVNHGGDELVDKGRSLKRKRVEELKNELTSQEELAVLQVEFADMKGLVKEMKGDLKYVTSLEDEFDETCLILDIQQEIFKTQFEFFKSESHSHVYRNEKFEQISSLENENPCLKKTIIELSKQVADVKEEMTKRSAV</sequence>
<keyword evidence="2" id="KW-0548">Nucleotidyltransferase</keyword>
<dbReference type="AlphaFoldDB" id="A0A6L2KSI7"/>
<dbReference type="GO" id="GO:0003964">
    <property type="term" value="F:RNA-directed DNA polymerase activity"/>
    <property type="evidence" value="ECO:0007669"/>
    <property type="project" value="UniProtKB-KW"/>
</dbReference>
<keyword evidence="2" id="KW-0695">RNA-directed DNA polymerase</keyword>
<name>A0A6L2KSI7_TANCI</name>
<reference evidence="2" key="1">
    <citation type="journal article" date="2019" name="Sci. Rep.">
        <title>Draft genome of Tanacetum cinerariifolium, the natural source of mosquito coil.</title>
        <authorList>
            <person name="Yamashiro T."/>
            <person name="Shiraishi A."/>
            <person name="Satake H."/>
            <person name="Nakayama K."/>
        </authorList>
    </citation>
    <scope>NUCLEOTIDE SEQUENCE</scope>
</reference>
<feature type="region of interest" description="Disordered" evidence="1">
    <location>
        <begin position="1"/>
        <end position="42"/>
    </location>
</feature>